<proteinExistence type="predicted"/>
<dbReference type="AlphaFoldDB" id="A0AAV1CWZ5"/>
<name>A0AAV1CWZ5_OLDCO</name>
<feature type="region of interest" description="Disordered" evidence="1">
    <location>
        <begin position="33"/>
        <end position="85"/>
    </location>
</feature>
<dbReference type="Proteomes" id="UP001161247">
    <property type="component" value="Chromosome 3"/>
</dbReference>
<evidence type="ECO:0000256" key="1">
    <source>
        <dbReference type="SAM" id="MobiDB-lite"/>
    </source>
</evidence>
<feature type="compositionally biased region" description="Basic residues" evidence="1">
    <location>
        <begin position="42"/>
        <end position="51"/>
    </location>
</feature>
<keyword evidence="3" id="KW-1185">Reference proteome</keyword>
<accession>A0AAV1CWZ5</accession>
<evidence type="ECO:0000313" key="2">
    <source>
        <dbReference type="EMBL" id="CAI9100234.1"/>
    </source>
</evidence>
<evidence type="ECO:0000313" key="3">
    <source>
        <dbReference type="Proteomes" id="UP001161247"/>
    </source>
</evidence>
<sequence>MLTGEPPSNCHDHHDEWGFHDCYNIELGFFDKGNQNPDRSKKYNGRKKRHVNSNSRCNSATTTSEHKQWRKVSFPSHRGGPDIDNVSGSFPSVSTDMDHDCLEKIVQSTMLDNAGGEATQNPMENAELRRQQQKVPFIAHFEDLKRERGTTDLVIIGEARQNTIIKQKMCLVECLPRVDGTVAFLVCSDAILVLILAHHGRLDKKGN</sequence>
<reference evidence="2" key="1">
    <citation type="submission" date="2023-03" db="EMBL/GenBank/DDBJ databases">
        <authorList>
            <person name="Julca I."/>
        </authorList>
    </citation>
    <scope>NUCLEOTIDE SEQUENCE</scope>
</reference>
<feature type="compositionally biased region" description="Polar residues" evidence="1">
    <location>
        <begin position="52"/>
        <end position="63"/>
    </location>
</feature>
<dbReference type="EMBL" id="OX459120">
    <property type="protein sequence ID" value="CAI9100234.1"/>
    <property type="molecule type" value="Genomic_DNA"/>
</dbReference>
<gene>
    <name evidence="2" type="ORF">OLC1_LOCUS10116</name>
</gene>
<organism evidence="2 3">
    <name type="scientific">Oldenlandia corymbosa var. corymbosa</name>
    <dbReference type="NCBI Taxonomy" id="529605"/>
    <lineage>
        <taxon>Eukaryota</taxon>
        <taxon>Viridiplantae</taxon>
        <taxon>Streptophyta</taxon>
        <taxon>Embryophyta</taxon>
        <taxon>Tracheophyta</taxon>
        <taxon>Spermatophyta</taxon>
        <taxon>Magnoliopsida</taxon>
        <taxon>eudicotyledons</taxon>
        <taxon>Gunneridae</taxon>
        <taxon>Pentapetalae</taxon>
        <taxon>asterids</taxon>
        <taxon>lamiids</taxon>
        <taxon>Gentianales</taxon>
        <taxon>Rubiaceae</taxon>
        <taxon>Rubioideae</taxon>
        <taxon>Spermacoceae</taxon>
        <taxon>Hedyotis-Oldenlandia complex</taxon>
        <taxon>Oldenlandia</taxon>
    </lineage>
</organism>
<protein>
    <submittedName>
        <fullName evidence="2">OLC1v1037185C1</fullName>
    </submittedName>
</protein>